<organism evidence="2 3">
    <name type="scientific">Branchiostoma lanceolatum</name>
    <name type="common">Common lancelet</name>
    <name type="synonym">Amphioxus lanceolatum</name>
    <dbReference type="NCBI Taxonomy" id="7740"/>
    <lineage>
        <taxon>Eukaryota</taxon>
        <taxon>Metazoa</taxon>
        <taxon>Chordata</taxon>
        <taxon>Cephalochordata</taxon>
        <taxon>Leptocardii</taxon>
        <taxon>Amphioxiformes</taxon>
        <taxon>Branchiostomatidae</taxon>
        <taxon>Branchiostoma</taxon>
    </lineage>
</organism>
<dbReference type="Proteomes" id="UP000838412">
    <property type="component" value="Chromosome 3"/>
</dbReference>
<evidence type="ECO:0000313" key="2">
    <source>
        <dbReference type="EMBL" id="CAH1258088.1"/>
    </source>
</evidence>
<dbReference type="Gene3D" id="1.20.920.20">
    <property type="match status" value="1"/>
</dbReference>
<feature type="compositionally biased region" description="Basic and acidic residues" evidence="1">
    <location>
        <begin position="37"/>
        <end position="90"/>
    </location>
</feature>
<evidence type="ECO:0000256" key="1">
    <source>
        <dbReference type="SAM" id="MobiDB-lite"/>
    </source>
</evidence>
<reference evidence="2" key="1">
    <citation type="submission" date="2022-01" db="EMBL/GenBank/DDBJ databases">
        <authorList>
            <person name="Braso-Vives M."/>
        </authorList>
    </citation>
    <scope>NUCLEOTIDE SEQUENCE</scope>
</reference>
<name>A0A8J9ZM87_BRALA</name>
<dbReference type="OrthoDB" id="6129702at2759"/>
<proteinExistence type="predicted"/>
<dbReference type="AlphaFoldDB" id="A0A8J9ZM87"/>
<accession>A0A8J9ZM87</accession>
<evidence type="ECO:0000313" key="3">
    <source>
        <dbReference type="Proteomes" id="UP000838412"/>
    </source>
</evidence>
<sequence length="350" mass="40371">MSDENSPKHLVAWQGEEDIGQSSERDRLNEEGNNLQEEARLREERKRKEEKLKEERTRRKEEKRQKREEERKKLEEEERRRLEEEEAQRVEERMRIEAPILDRLGASIQTQNILEMASTVRDFCSANLTDDTGLLQESEGLISVIQAQQDLTNTIGERNQSKLDEAVLTAERAINMAGKTALKPIKTGVKDPLRARRLELTRRAAEERRVVAEHIGHLLKQAEKIKRLEKLRHAVLQMNQATVSEIRNYSHPPQLVHQIMVATYLLLGVKESETLNWQNLQALMGKTGREGLKRRVGLHNPADTRLETAMRAKRLLEDFNVGQIQDVSAGAATFFVWARGVIQEVIDSQE</sequence>
<protein>
    <submittedName>
        <fullName evidence="2">Hypp1961 protein</fullName>
    </submittedName>
</protein>
<keyword evidence="3" id="KW-1185">Reference proteome</keyword>
<dbReference type="EMBL" id="OV696688">
    <property type="protein sequence ID" value="CAH1258088.1"/>
    <property type="molecule type" value="Genomic_DNA"/>
</dbReference>
<gene>
    <name evidence="2" type="primary">Hypp1961</name>
    <name evidence="2" type="ORF">BLAG_LOCUS15783</name>
</gene>
<feature type="region of interest" description="Disordered" evidence="1">
    <location>
        <begin position="1"/>
        <end position="90"/>
    </location>
</feature>